<dbReference type="InterPro" id="IPR027417">
    <property type="entry name" value="P-loop_NTPase"/>
</dbReference>
<gene>
    <name evidence="1" type="ORF">G4Y79_01180</name>
</gene>
<dbReference type="KEGG" id="pmet:G4Y79_01180"/>
<proteinExistence type="predicted"/>
<dbReference type="RefSeq" id="WP_195171086.1">
    <property type="nucleotide sequence ID" value="NZ_CP062983.1"/>
</dbReference>
<protein>
    <recommendedName>
        <fullName evidence="3">ATP-binding protein</fullName>
    </recommendedName>
</protein>
<name>A0A7S8E9T9_9CHLR</name>
<evidence type="ECO:0000313" key="1">
    <source>
        <dbReference type="EMBL" id="QPC83017.1"/>
    </source>
</evidence>
<dbReference type="AlphaFoldDB" id="A0A7S8E9T9"/>
<reference evidence="1 2" key="1">
    <citation type="submission" date="2020-02" db="EMBL/GenBank/DDBJ databases">
        <authorList>
            <person name="Zheng R.K."/>
            <person name="Sun C.M."/>
        </authorList>
    </citation>
    <scope>NUCLEOTIDE SEQUENCE [LARGE SCALE GENOMIC DNA]</scope>
    <source>
        <strain evidence="2">rifampicinis</strain>
    </source>
</reference>
<evidence type="ECO:0008006" key="3">
    <source>
        <dbReference type="Google" id="ProtNLM"/>
    </source>
</evidence>
<dbReference type="SUPFAM" id="SSF52540">
    <property type="entry name" value="P-loop containing nucleoside triphosphate hydrolases"/>
    <property type="match status" value="1"/>
</dbReference>
<evidence type="ECO:0000313" key="2">
    <source>
        <dbReference type="Proteomes" id="UP000594468"/>
    </source>
</evidence>
<dbReference type="Proteomes" id="UP000594468">
    <property type="component" value="Chromosome"/>
</dbReference>
<keyword evidence="2" id="KW-1185">Reference proteome</keyword>
<dbReference type="EMBL" id="CP062983">
    <property type="protein sequence ID" value="QPC83017.1"/>
    <property type="molecule type" value="Genomic_DNA"/>
</dbReference>
<organism evidence="1 2">
    <name type="scientific">Phototrophicus methaneseepsis</name>
    <dbReference type="NCBI Taxonomy" id="2710758"/>
    <lineage>
        <taxon>Bacteria</taxon>
        <taxon>Bacillati</taxon>
        <taxon>Chloroflexota</taxon>
        <taxon>Candidatus Thermofontia</taxon>
        <taxon>Phototrophicales</taxon>
        <taxon>Phototrophicaceae</taxon>
        <taxon>Phototrophicus</taxon>
    </lineage>
</organism>
<accession>A0A7S8E9T9</accession>
<sequence>MVTTAHEIIKPISRFQRAIHVRYDLRDSNAVEQYIPTQTAIEALKSIIRNTNSKGTQRAHVLYAAYGSGKSHFAVALAALLENNPKLSHEVDGFIEHLSETDPQVAELTRNYIKQGKKLFPVVLSGNEGSFAPAMLRALTRSLNETGINIELSTRFQSALETIDRWQNEYPDFIARLEAQLSQHNGNALNGLVKSLHAEDESAYKHFVDLYAQLTAGAAFDPLVEQSPDVVYRDVVTQLQTHGYTGIVVIWDEFGRYLEGHATQAFSNEAAILQNFAETCNYSDENQLHLLLFTHKELQGYASALPQSYQQEWSRIEGRFQRHDLSTDPLIAYRLIANAIQYNDPAIVHHYLSDDIVDWLIGWVKDYRLFGSMPEQDIHNLIYNTWPLHPLTVFALAHLSSRVAQNERTMFTFLTSDEPNALRNLLERKLFSGEDVPFIRIPDLWDYFENSVRADIGGAGAHQYWSGVINALDKVGETDEIGEELVKALGVISICADNNPIRPTTELLSWAVGAENEETLQAAIHALDNLRRRKVVIHRQIDGYWTFIAGSDINFEDLLRVTLERINPSALQLRRLLEQTIPAPYTLARRYNQQKSMIRYFTGVYRWSDEMLDAPWDLLIEQEQIDGLVVYVLATDELAWQQAYESIQAYDQVVYVLPREGHPLVSLVDILRELFALQEINNDASLHQHDDRDRIQREIDWLLEDAQGRLDNIIKNLIDPRQQKSVWITTQDDMAQGHRINSPGQTTKLISDICDRVFSKTPALNSEGLNKRIPTAQQYRASELVIDALFSHEPDETFGIEGYGPEVLALNALLRVPGILRQNTDGNWQLERPENNPLLAEVWDTIDTHFADCVNNKKSFKPVIQKLTSEPFGIREGVLPILIASVLRSRLMVTSIWRDRSPVSTIDGQTLLKIVENPEDYSIEIGHWSPVLDDLWQILMSRFNEYIQDIERDKQPLSRLRSGMTRWLQGLPAFCRFTKQISDQANQFRDVIRKVQTEPSKAIFETLPRILQLTEQSSADEIATSIDRLMQEISNAYYDLQRRLDVFVANEFGYAGLTQDGLITLKSWVSSVHSDNGTHISEFKFSSTLTQNVVNVLLESSENDGLFWNRMSEAVLGVTLRDWNDNSEIRFYDELRKARDEVERDVQELIEEDKAVSFAIQLPDEDPREFRFRSSDLTQHGLRLLQNFKSTMEIAGRPLSVDERRKIALAFLVHVMGEDLDE</sequence>